<dbReference type="Proteomes" id="UP000199153">
    <property type="component" value="Unassembled WGS sequence"/>
</dbReference>
<name>A0A1I4XFV7_9FLAO</name>
<evidence type="ECO:0008006" key="3">
    <source>
        <dbReference type="Google" id="ProtNLM"/>
    </source>
</evidence>
<accession>A0A1I4XFV7</accession>
<keyword evidence="2" id="KW-1185">Reference proteome</keyword>
<dbReference type="Gene3D" id="3.60.21.10">
    <property type="match status" value="1"/>
</dbReference>
<reference evidence="1 2" key="1">
    <citation type="submission" date="2016-10" db="EMBL/GenBank/DDBJ databases">
        <authorList>
            <person name="de Groot N.N."/>
        </authorList>
    </citation>
    <scope>NUCLEOTIDE SEQUENCE [LARGE SCALE GENOMIC DNA]</scope>
    <source>
        <strain evidence="1 2">DSM 17794</strain>
    </source>
</reference>
<proteinExistence type="predicted"/>
<dbReference type="Gene3D" id="2.40.160.50">
    <property type="entry name" value="membrane protein fhac: a member of the omp85/tpsb transporter family"/>
    <property type="match status" value="1"/>
</dbReference>
<dbReference type="AlphaFoldDB" id="A0A1I4XFV7"/>
<gene>
    <name evidence="1" type="ORF">SAMN05660413_00012</name>
</gene>
<dbReference type="STRING" id="287099.SAMN05660413_00012"/>
<dbReference type="EMBL" id="FOVL01000001">
    <property type="protein sequence ID" value="SFN24787.1"/>
    <property type="molecule type" value="Genomic_DNA"/>
</dbReference>
<evidence type="ECO:0000313" key="1">
    <source>
        <dbReference type="EMBL" id="SFN24787.1"/>
    </source>
</evidence>
<dbReference type="InterPro" id="IPR029052">
    <property type="entry name" value="Metallo-depent_PP-like"/>
</dbReference>
<organism evidence="1 2">
    <name type="scientific">Salegentibacter flavus</name>
    <dbReference type="NCBI Taxonomy" id="287099"/>
    <lineage>
        <taxon>Bacteria</taxon>
        <taxon>Pseudomonadati</taxon>
        <taxon>Bacteroidota</taxon>
        <taxon>Flavobacteriia</taxon>
        <taxon>Flavobacteriales</taxon>
        <taxon>Flavobacteriaceae</taxon>
        <taxon>Salegentibacter</taxon>
    </lineage>
</organism>
<sequence>MVLIFINSSAQDSQNVKEISHSVYFTANTGLDDCLSSKLILQQINEASQNDQEASVVIVGNITPKGGYPPKKKARKETEEFLKERLMNPLEGFNGNIIYNPGVNEWNKEGHQNIDDMESFLQDNSEAEFWPNDGCPIEGEDLNDDVRLTMVDSQWFLEEWDKHPYINDKCEIKTREQFFIELKDELKDEQGKTIIVSIHHPVMSNTRHGFINKIAGFTEQSYQNPLRKELRDRLETLSRQFEDVIFVSGNDRNMQYIKDNNTPQIISGAMGKLQRSKPEGDKDFASKKPGFAKLNVYKDGSSVVEFYESAASGPQLLHSQYIKRERISEDEVSYHSKEDFESTYKASVYTEEEVNKSYPYKKMWGEHYRDIYGRQIEVPVLFLDTLPGNPIAINEGGGRQSRTLRLLDDNENEFSLREIRKSALRFIQANIQGHYIHDYMENTVAERIVQDFYTTAHPYAPFAVNDIMEDLDLYHANPKLYYVPKQKNIGIYNEDYGDKLYMLEEHVGDHNKEFEDFGNADGILSTSDLLLELRETKNIYVHEPTYIRARLADMLIGDWDRHQDQWRWAEFKENDSVKIYKPIPRDRDQAFSKYDGFMVRLLKFGFPEMRAFQTFESDIADVKWFNKAAYPLDKAFIRDATWPEWKEQVEFIQKNLNDEKIEAAFAALPEDTRDESIENIKKALKARRDNLEDIANRYYEFLVRYDVVTGTEEDDSFIITRKPNGVTQIKVEGGDGSEFRRSYSSSETKEIWVYGLEGEDDFKIEGKGNDLIKLKIVGGKNNDTYNFDNSRKTKTYDYKSKKNSFEKTGSKMLTDNYNINNYDPEKRNNSTNVFFPSIGFDPDAGFKMGVKNTYTTYGLARNPFTAKHSLSLNYFFATDGFSAEYTGEFAHIFPNWNLGLEAKYTSPNYTLNYFGTGNDSFYDEDQVDMDFNRVRIQQVSFTPSLIRENNRGSSFYLKGILESMEVAYNENEFVGQSFDENSELFEQQLYGGAEVYYRYFNQDNPSFPSRGMDFSLTTGYKASIDEHNNKFGYLKPSLGINYPLHSSGIATLATKVGGEMIFGDNYEFYHGATLGGNHSLRAYRNERFNGKAAFFHSTDIRVGLSKIRTNYIPLRFGLSAGYDYGRVWSEEPESDDWHNNYGGSFFINGFNALTANFGYYLGDDGNRFMFSLGFNF</sequence>
<protein>
    <recommendedName>
        <fullName evidence="3">Metallophosphatase</fullName>
    </recommendedName>
</protein>
<evidence type="ECO:0000313" key="2">
    <source>
        <dbReference type="Proteomes" id="UP000199153"/>
    </source>
</evidence>
<dbReference type="SUPFAM" id="SSF56300">
    <property type="entry name" value="Metallo-dependent phosphatases"/>
    <property type="match status" value="1"/>
</dbReference>